<reference evidence="8" key="1">
    <citation type="journal article" date="2017" name="Nature">
        <title>The genome of Chenopodium quinoa.</title>
        <authorList>
            <person name="Jarvis D.E."/>
            <person name="Ho Y.S."/>
            <person name="Lightfoot D.J."/>
            <person name="Schmoeckel S.M."/>
            <person name="Li B."/>
            <person name="Borm T.J.A."/>
            <person name="Ohyanagi H."/>
            <person name="Mineta K."/>
            <person name="Michell C.T."/>
            <person name="Saber N."/>
            <person name="Kharbatia N.M."/>
            <person name="Rupper R.R."/>
            <person name="Sharp A.R."/>
            <person name="Dally N."/>
            <person name="Boughton B.A."/>
            <person name="Woo Y.H."/>
            <person name="Gao G."/>
            <person name="Schijlen E.G.W.M."/>
            <person name="Guo X."/>
            <person name="Momin A.A."/>
            <person name="Negrao S."/>
            <person name="Al-Babili S."/>
            <person name="Gehring C."/>
            <person name="Roessner U."/>
            <person name="Jung C."/>
            <person name="Murphy K."/>
            <person name="Arold S.T."/>
            <person name="Gojobori T."/>
            <person name="van der Linden C.G."/>
            <person name="van Loo E.N."/>
            <person name="Jellen E.N."/>
            <person name="Maughan P.J."/>
            <person name="Tester M."/>
        </authorList>
    </citation>
    <scope>NUCLEOTIDE SEQUENCE [LARGE SCALE GENOMIC DNA]</scope>
    <source>
        <strain evidence="8">cv. PI 614886</strain>
    </source>
</reference>
<dbReference type="Proteomes" id="UP000596660">
    <property type="component" value="Unplaced"/>
</dbReference>
<evidence type="ECO:0000256" key="1">
    <source>
        <dbReference type="ARBA" id="ARBA00004479"/>
    </source>
</evidence>
<dbReference type="PANTHER" id="PTHR48063:SF35">
    <property type="entry name" value="RECEPTOR-LIKE PROTEIN 12"/>
    <property type="match status" value="1"/>
</dbReference>
<keyword evidence="9" id="KW-1185">Reference proteome</keyword>
<keyword evidence="6" id="KW-0325">Glycoprotein</keyword>
<proteinExistence type="predicted"/>
<comment type="subcellular location">
    <subcellularLocation>
        <location evidence="1">Membrane</location>
        <topology evidence="1">Single-pass type I membrane protein</topology>
    </subcellularLocation>
</comment>
<dbReference type="GO" id="GO:0016020">
    <property type="term" value="C:membrane"/>
    <property type="evidence" value="ECO:0007669"/>
    <property type="project" value="UniProtKB-SubCell"/>
</dbReference>
<dbReference type="InterPro" id="IPR046956">
    <property type="entry name" value="RLP23-like"/>
</dbReference>
<feature type="transmembrane region" description="Helical" evidence="7">
    <location>
        <begin position="118"/>
        <end position="141"/>
    </location>
</feature>
<dbReference type="EnsemblPlants" id="AUR62015484-RA">
    <property type="protein sequence ID" value="AUR62015484-RA:cds"/>
    <property type="gene ID" value="AUR62015484"/>
</dbReference>
<dbReference type="Gene3D" id="3.80.10.10">
    <property type="entry name" value="Ribonuclease Inhibitor"/>
    <property type="match status" value="1"/>
</dbReference>
<evidence type="ECO:0000256" key="3">
    <source>
        <dbReference type="ARBA" id="ARBA00022729"/>
    </source>
</evidence>
<keyword evidence="3" id="KW-0732">Signal</keyword>
<dbReference type="Gramene" id="AUR62015484-RA">
    <property type="protein sequence ID" value="AUR62015484-RA:cds"/>
    <property type="gene ID" value="AUR62015484"/>
</dbReference>
<name>A0A803LMH3_CHEQI</name>
<accession>A0A803LMH3</accession>
<evidence type="ECO:0000256" key="7">
    <source>
        <dbReference type="SAM" id="Phobius"/>
    </source>
</evidence>
<dbReference type="OMA" id="WREWYCK"/>
<dbReference type="InterPro" id="IPR032675">
    <property type="entry name" value="LRR_dom_sf"/>
</dbReference>
<evidence type="ECO:0000256" key="4">
    <source>
        <dbReference type="ARBA" id="ARBA00022989"/>
    </source>
</evidence>
<evidence type="ECO:0000256" key="6">
    <source>
        <dbReference type="ARBA" id="ARBA00023180"/>
    </source>
</evidence>
<protein>
    <submittedName>
        <fullName evidence="8">Uncharacterized protein</fullName>
    </submittedName>
</protein>
<dbReference type="InterPro" id="IPR001611">
    <property type="entry name" value="Leu-rich_rpt"/>
</dbReference>
<keyword evidence="5 7" id="KW-0472">Membrane</keyword>
<sequence>MNGLVVLNLSHNSFLGHIPSSFGNLSQIESLDLSSNALTGRIPTEFANLNFLSYLNLSFNKLSGKIPTSTQLQSFNASSYEGNQGLFGSPLTTHDPITVTPPTSSEGSNWSSKSEREWMLRGAEVGFPVGITIFIGPILYIKRYREWYCKHLHILIMKILRKEDNITRARRRTRRNQQRQRR</sequence>
<evidence type="ECO:0000256" key="5">
    <source>
        <dbReference type="ARBA" id="ARBA00023136"/>
    </source>
</evidence>
<evidence type="ECO:0000313" key="8">
    <source>
        <dbReference type="EnsemblPlants" id="AUR62015484-RA:cds"/>
    </source>
</evidence>
<dbReference type="Pfam" id="PF13855">
    <property type="entry name" value="LRR_8"/>
    <property type="match status" value="1"/>
</dbReference>
<keyword evidence="2 7" id="KW-0812">Transmembrane</keyword>
<dbReference type="AlphaFoldDB" id="A0A803LMH3"/>
<reference evidence="8" key="2">
    <citation type="submission" date="2021-03" db="UniProtKB">
        <authorList>
            <consortium name="EnsemblPlants"/>
        </authorList>
    </citation>
    <scope>IDENTIFICATION</scope>
</reference>
<evidence type="ECO:0000313" key="9">
    <source>
        <dbReference type="Proteomes" id="UP000596660"/>
    </source>
</evidence>
<organism evidence="8 9">
    <name type="scientific">Chenopodium quinoa</name>
    <name type="common">Quinoa</name>
    <dbReference type="NCBI Taxonomy" id="63459"/>
    <lineage>
        <taxon>Eukaryota</taxon>
        <taxon>Viridiplantae</taxon>
        <taxon>Streptophyta</taxon>
        <taxon>Embryophyta</taxon>
        <taxon>Tracheophyta</taxon>
        <taxon>Spermatophyta</taxon>
        <taxon>Magnoliopsida</taxon>
        <taxon>eudicotyledons</taxon>
        <taxon>Gunneridae</taxon>
        <taxon>Pentapetalae</taxon>
        <taxon>Caryophyllales</taxon>
        <taxon>Chenopodiaceae</taxon>
        <taxon>Chenopodioideae</taxon>
        <taxon>Atripliceae</taxon>
        <taxon>Chenopodium</taxon>
    </lineage>
</organism>
<evidence type="ECO:0000256" key="2">
    <source>
        <dbReference type="ARBA" id="ARBA00022692"/>
    </source>
</evidence>
<dbReference type="PANTHER" id="PTHR48063">
    <property type="entry name" value="LRR RECEPTOR-LIKE KINASE"/>
    <property type="match status" value="1"/>
</dbReference>
<keyword evidence="4 7" id="KW-1133">Transmembrane helix</keyword>
<dbReference type="SUPFAM" id="SSF52058">
    <property type="entry name" value="L domain-like"/>
    <property type="match status" value="1"/>
</dbReference>
<dbReference type="PRINTS" id="PR00019">
    <property type="entry name" value="LEURICHRPT"/>
</dbReference>